<dbReference type="GeneID" id="90957806"/>
<feature type="compositionally biased region" description="Polar residues" evidence="1">
    <location>
        <begin position="13"/>
        <end position="24"/>
    </location>
</feature>
<dbReference type="EMBL" id="NQIK02000008">
    <property type="protein sequence ID" value="KAF7567650.1"/>
    <property type="molecule type" value="Genomic_DNA"/>
</dbReference>
<evidence type="ECO:0000313" key="2">
    <source>
        <dbReference type="EMBL" id="KAF7567650.1"/>
    </source>
</evidence>
<gene>
    <name evidence="2" type="ORF">PtrM4_142410</name>
</gene>
<proteinExistence type="predicted"/>
<sequence>MEGREERQDNTSDMRNTLASQTATEPLRQHEQQAGRVGPDAVDLALEQHNAVALGQLEVQRRSRVRMRMHPAALELVQTRHG</sequence>
<feature type="compositionally biased region" description="Basic and acidic residues" evidence="1">
    <location>
        <begin position="1"/>
        <end position="12"/>
    </location>
</feature>
<feature type="region of interest" description="Disordered" evidence="1">
    <location>
        <begin position="1"/>
        <end position="38"/>
    </location>
</feature>
<dbReference type="Proteomes" id="UP000245464">
    <property type="component" value="Chromosome 8"/>
</dbReference>
<dbReference type="AlphaFoldDB" id="A0A834RNZ2"/>
<evidence type="ECO:0000313" key="3">
    <source>
        <dbReference type="Proteomes" id="UP000245464"/>
    </source>
</evidence>
<dbReference type="KEGG" id="ptrr:90957806"/>
<evidence type="ECO:0000256" key="1">
    <source>
        <dbReference type="SAM" id="MobiDB-lite"/>
    </source>
</evidence>
<protein>
    <submittedName>
        <fullName evidence="2">Uncharacterized protein</fullName>
    </submittedName>
</protein>
<comment type="caution">
    <text evidence="2">The sequence shown here is derived from an EMBL/GenBank/DDBJ whole genome shotgun (WGS) entry which is preliminary data.</text>
</comment>
<organism evidence="2 3">
    <name type="scientific">Pyrenophora tritici-repentis</name>
    <dbReference type="NCBI Taxonomy" id="45151"/>
    <lineage>
        <taxon>Eukaryota</taxon>
        <taxon>Fungi</taxon>
        <taxon>Dikarya</taxon>
        <taxon>Ascomycota</taxon>
        <taxon>Pezizomycotina</taxon>
        <taxon>Dothideomycetes</taxon>
        <taxon>Pleosporomycetidae</taxon>
        <taxon>Pleosporales</taxon>
        <taxon>Pleosporineae</taxon>
        <taxon>Pleosporaceae</taxon>
        <taxon>Pyrenophora</taxon>
    </lineage>
</organism>
<reference evidence="2 3" key="1">
    <citation type="journal article" date="2018" name="BMC Genomics">
        <title>Comparative genomics of the wheat fungal pathogen Pyrenophora tritici-repentis reveals chromosomal variations and genome plasticity.</title>
        <authorList>
            <person name="Moolhuijzen P."/>
            <person name="See P.T."/>
            <person name="Hane J.K."/>
            <person name="Shi G."/>
            <person name="Liu Z."/>
            <person name="Oliver R.P."/>
            <person name="Moffat C.S."/>
        </authorList>
    </citation>
    <scope>NUCLEOTIDE SEQUENCE [LARGE SCALE GENOMIC DNA]</scope>
    <source>
        <strain evidence="2">M4</strain>
    </source>
</reference>
<dbReference type="RefSeq" id="XP_065960491.1">
    <property type="nucleotide sequence ID" value="XM_066109569.1"/>
</dbReference>
<name>A0A834RNZ2_9PLEO</name>
<accession>A0A834RNZ2</accession>